<accession>A0A0A0EBC0</accession>
<dbReference type="AlphaFoldDB" id="A0A0A0EBC0"/>
<dbReference type="Pfam" id="PF18546">
    <property type="entry name" value="MetOD1"/>
    <property type="match status" value="1"/>
</dbReference>
<evidence type="ECO:0000313" key="2">
    <source>
        <dbReference type="EMBL" id="KGM47545.1"/>
    </source>
</evidence>
<dbReference type="eggNOG" id="COG2345">
    <property type="taxonomic scope" value="Bacteria"/>
</dbReference>
<dbReference type="RefSeq" id="WP_043752553.1">
    <property type="nucleotide sequence ID" value="NZ_AQQX01000010.1"/>
</dbReference>
<evidence type="ECO:0000313" key="3">
    <source>
        <dbReference type="Proteomes" id="UP000030004"/>
    </source>
</evidence>
<name>A0A0A0EBC0_9RHOB</name>
<reference evidence="2 3" key="1">
    <citation type="journal article" date="2015" name="Antonie Van Leeuwenhoek">
        <title>Pseudooceanicola atlanticus gen. nov. sp. nov., isolated from surface seawater of the Atlantic Ocean and reclassification of Oceanicola batsensis, Oceanicola marinus, Oceanicola nitratireducens, Oceanicola nanhaiensis, Oceanicola antarcticus and Oceanicola flagellatus, as Pseudooceanicola batsensis comb. nov., Pseudooceanicola marinus comb. nov., Pseudooceanicola nitratireducens comb. nov., Pseudooceanicola nanhaiensis comb. nov., Pseudooceanicola antarcticus comb. nov., and Pseudooceanicola flagellatus comb. nov.</title>
        <authorList>
            <person name="Lai Q."/>
            <person name="Li G."/>
            <person name="Liu X."/>
            <person name="Du Y."/>
            <person name="Sun F."/>
            <person name="Shao Z."/>
        </authorList>
    </citation>
    <scope>NUCLEOTIDE SEQUENCE [LARGE SCALE GENOMIC DNA]</scope>
    <source>
        <strain evidence="2 3">22II-s11g</strain>
    </source>
</reference>
<comment type="caution">
    <text evidence="2">The sequence shown here is derived from an EMBL/GenBank/DDBJ whole genome shotgun (WGS) entry which is preliminary data.</text>
</comment>
<organism evidence="2 3">
    <name type="scientific">Pseudooceanicola atlanticus</name>
    <dbReference type="NCBI Taxonomy" id="1461694"/>
    <lineage>
        <taxon>Bacteria</taxon>
        <taxon>Pseudomonadati</taxon>
        <taxon>Pseudomonadota</taxon>
        <taxon>Alphaproteobacteria</taxon>
        <taxon>Rhodobacterales</taxon>
        <taxon>Paracoccaceae</taxon>
        <taxon>Pseudooceanicola</taxon>
    </lineage>
</organism>
<dbReference type="EMBL" id="AQQX01000010">
    <property type="protein sequence ID" value="KGM47545.1"/>
    <property type="molecule type" value="Genomic_DNA"/>
</dbReference>
<protein>
    <recommendedName>
        <fullName evidence="1">Metanogen output domain-containing protein</fullName>
    </recommendedName>
</protein>
<gene>
    <name evidence="2" type="ORF">ATO9_18165</name>
</gene>
<sequence length="174" mass="18502">MNKLADIPTKPAPQLAPSADLNREAFFNQMIGTLCGTIEDVVGVEDAEAFIGIVGRQIGNSDLARAETLCGASSAQLADYLQQFKAQIGGEFVVEDVAEDSVTFTNCRCPFGAEAGGRPSLCMMTTNVFGRIAANATGYARVHVKESLAKGDNRCLVTVNLSRSEAEDGQEFFA</sequence>
<feature type="domain" description="Metanogen output" evidence="1">
    <location>
        <begin position="32"/>
        <end position="159"/>
    </location>
</feature>
<dbReference type="InterPro" id="IPR041359">
    <property type="entry name" value="MetOD1"/>
</dbReference>
<keyword evidence="3" id="KW-1185">Reference proteome</keyword>
<evidence type="ECO:0000259" key="1">
    <source>
        <dbReference type="Pfam" id="PF18546"/>
    </source>
</evidence>
<dbReference type="Proteomes" id="UP000030004">
    <property type="component" value="Unassembled WGS sequence"/>
</dbReference>
<dbReference type="STRING" id="1461694.ATO9_18165"/>
<dbReference type="OrthoDB" id="260231at2"/>
<proteinExistence type="predicted"/>